<accession>A0A0L8BQK8</accession>
<dbReference type="OrthoDB" id="9816043at2"/>
<dbReference type="GO" id="GO:0003677">
    <property type="term" value="F:DNA binding"/>
    <property type="evidence" value="ECO:0007669"/>
    <property type="project" value="InterPro"/>
</dbReference>
<reference evidence="9" key="1">
    <citation type="submission" date="2015-07" db="EMBL/GenBank/DDBJ databases">
        <title>Whole genome sequence of an Ensifer adhaerens strain isolated from a cave pool in the Wind Cave National Park.</title>
        <authorList>
            <person name="Eng W.W.H."/>
            <person name="Gan H.M."/>
            <person name="Barton H.A."/>
            <person name="Savka M.A."/>
        </authorList>
    </citation>
    <scope>NUCLEOTIDE SEQUENCE [LARGE SCALE GENOMIC DNA]</scope>
    <source>
        <strain evidence="9">SD006</strain>
    </source>
</reference>
<dbReference type="PIRSF" id="PIRSF015855">
    <property type="entry name" value="TypeIII_Mtase_mKpnI"/>
    <property type="match status" value="1"/>
</dbReference>
<evidence type="ECO:0000313" key="8">
    <source>
        <dbReference type="EMBL" id="KOF17002.1"/>
    </source>
</evidence>
<dbReference type="Pfam" id="PF01555">
    <property type="entry name" value="N6_N4_Mtase"/>
    <property type="match status" value="1"/>
</dbReference>
<dbReference type="AlphaFoldDB" id="A0A0L8BQK8"/>
<dbReference type="GO" id="GO:0008170">
    <property type="term" value="F:N-methyltransferase activity"/>
    <property type="evidence" value="ECO:0007669"/>
    <property type="project" value="InterPro"/>
</dbReference>
<evidence type="ECO:0000256" key="5">
    <source>
        <dbReference type="ARBA" id="ARBA00022691"/>
    </source>
</evidence>
<evidence type="ECO:0000256" key="1">
    <source>
        <dbReference type="ARBA" id="ARBA00006594"/>
    </source>
</evidence>
<dbReference type="GO" id="GO:0032259">
    <property type="term" value="P:methylation"/>
    <property type="evidence" value="ECO:0007669"/>
    <property type="project" value="UniProtKB-KW"/>
</dbReference>
<feature type="domain" description="DNA methylase N-4/N-6" evidence="7">
    <location>
        <begin position="122"/>
        <end position="481"/>
    </location>
</feature>
<comment type="caution">
    <text evidence="8">The sequence shown here is derived from an EMBL/GenBank/DDBJ whole genome shotgun (WGS) entry which is preliminary data.</text>
</comment>
<protein>
    <recommendedName>
        <fullName evidence="2">site-specific DNA-methyltransferase (adenine-specific)</fullName>
        <ecNumber evidence="2">2.1.1.72</ecNumber>
    </recommendedName>
</protein>
<dbReference type="PROSITE" id="PS00092">
    <property type="entry name" value="N6_MTASE"/>
    <property type="match status" value="1"/>
</dbReference>
<evidence type="ECO:0000259" key="7">
    <source>
        <dbReference type="Pfam" id="PF01555"/>
    </source>
</evidence>
<dbReference type="InterPro" id="IPR002295">
    <property type="entry name" value="N4/N6-MTase_EcoPI_Mod-like"/>
</dbReference>
<dbReference type="PATRIC" id="fig|106592.7.peg.1602"/>
<sequence>MDKLKMHSSDLSQEKIAKIRDLFPGCVTEARDEVTQQLRLAVDFDQLRQELSDSIVEGSQERYRLDWPGKREALLLANAPIAKTLRPAPAESLDYDETRNLFIEGDNLEVLKLLQENYLGSIKLIYIDPPYNTGSDFIYDDDFCEAASDYFSRTMQIDASKNRMISNPETSGRFHSDWLTMIYSRLRLARNLLCDDGFIVVSIDDVEAANLKKILDDIFGESNELAVLCWDKNRKNDARFFSVGHEYMFVYAKSRSLLSERQVKLREPRDGIDEALQLFNSLKKRHGENWDGIQSDWRAFYRNIPASDPRKKIGRFAKVGPKGPYRDDGDLSWPGGGGPKYEVLHPVTGKPSKVPAGGWCYSKPERFWEEFDAGRVVFGPDEKTLPRQCRYLFESEGQVMPSVFYSYAQTATVDFVELMGDRVFDNPKNWKDLKRIVRYLTGRDDIILDFFAGSASTAHAVMAQNSEDGGSRRFIMAQISEDIDCDSVAGRNGFGSIPDISRERIRRAGKKILEGECHTDWNRDVGFRVLKVDTSNMKEVYYRPDELKQADLLDMVDNVKEGRTAEDLLFQVLVDWGVDLTLPIRRETVQGKTVFFVDDNALVACFDEGVTEDLVKDLAKREALRVVFRDSGFVSDAVKINVEQIFRQLSPTTDIKAI</sequence>
<dbReference type="Proteomes" id="UP000037425">
    <property type="component" value="Unassembled WGS sequence"/>
</dbReference>
<gene>
    <name evidence="8" type="ORF">AC244_18975</name>
</gene>
<name>A0A0L8BQK8_ENSAD</name>
<proteinExistence type="inferred from homology"/>
<evidence type="ECO:0000256" key="2">
    <source>
        <dbReference type="ARBA" id="ARBA00011900"/>
    </source>
</evidence>
<dbReference type="InterPro" id="IPR029063">
    <property type="entry name" value="SAM-dependent_MTases_sf"/>
</dbReference>
<dbReference type="RefSeq" id="WP_053250381.1">
    <property type="nucleotide sequence ID" value="NZ_LGAP01000013.1"/>
</dbReference>
<keyword evidence="3 8" id="KW-0489">Methyltransferase</keyword>
<evidence type="ECO:0000256" key="3">
    <source>
        <dbReference type="ARBA" id="ARBA00022603"/>
    </source>
</evidence>
<dbReference type="InterPro" id="IPR002941">
    <property type="entry name" value="DNA_methylase_N4/N6"/>
</dbReference>
<keyword evidence="4 8" id="KW-0808">Transferase</keyword>
<dbReference type="SUPFAM" id="SSF53335">
    <property type="entry name" value="S-adenosyl-L-methionine-dependent methyltransferases"/>
    <property type="match status" value="1"/>
</dbReference>
<organism evidence="8 9">
    <name type="scientific">Ensifer adhaerens</name>
    <name type="common">Sinorhizobium morelense</name>
    <dbReference type="NCBI Taxonomy" id="106592"/>
    <lineage>
        <taxon>Bacteria</taxon>
        <taxon>Pseudomonadati</taxon>
        <taxon>Pseudomonadota</taxon>
        <taxon>Alphaproteobacteria</taxon>
        <taxon>Hyphomicrobiales</taxon>
        <taxon>Rhizobiaceae</taxon>
        <taxon>Sinorhizobium/Ensifer group</taxon>
        <taxon>Ensifer</taxon>
    </lineage>
</organism>
<dbReference type="PRINTS" id="PR00506">
    <property type="entry name" value="D21N6MTFRASE"/>
</dbReference>
<dbReference type="EMBL" id="LGAP01000013">
    <property type="protein sequence ID" value="KOF17002.1"/>
    <property type="molecule type" value="Genomic_DNA"/>
</dbReference>
<evidence type="ECO:0000256" key="6">
    <source>
        <dbReference type="ARBA" id="ARBA00047942"/>
    </source>
</evidence>
<evidence type="ECO:0000313" key="9">
    <source>
        <dbReference type="Proteomes" id="UP000037425"/>
    </source>
</evidence>
<evidence type="ECO:0000256" key="4">
    <source>
        <dbReference type="ARBA" id="ARBA00022679"/>
    </source>
</evidence>
<dbReference type="EC" id="2.1.1.72" evidence="2"/>
<comment type="similarity">
    <text evidence="1">Belongs to the N(4)/N(6)-methyltransferase family.</text>
</comment>
<keyword evidence="5" id="KW-0949">S-adenosyl-L-methionine</keyword>
<comment type="catalytic activity">
    <reaction evidence="6">
        <text>a 2'-deoxyadenosine in DNA + S-adenosyl-L-methionine = an N(6)-methyl-2'-deoxyadenosine in DNA + S-adenosyl-L-homocysteine + H(+)</text>
        <dbReference type="Rhea" id="RHEA:15197"/>
        <dbReference type="Rhea" id="RHEA-COMP:12418"/>
        <dbReference type="Rhea" id="RHEA-COMP:12419"/>
        <dbReference type="ChEBI" id="CHEBI:15378"/>
        <dbReference type="ChEBI" id="CHEBI:57856"/>
        <dbReference type="ChEBI" id="CHEBI:59789"/>
        <dbReference type="ChEBI" id="CHEBI:90615"/>
        <dbReference type="ChEBI" id="CHEBI:90616"/>
        <dbReference type="EC" id="2.1.1.72"/>
    </reaction>
</comment>
<dbReference type="Gene3D" id="3.40.50.150">
    <property type="entry name" value="Vaccinia Virus protein VP39"/>
    <property type="match status" value="1"/>
</dbReference>
<dbReference type="GO" id="GO:0009007">
    <property type="term" value="F:site-specific DNA-methyltransferase (adenine-specific) activity"/>
    <property type="evidence" value="ECO:0007669"/>
    <property type="project" value="UniProtKB-EC"/>
</dbReference>
<dbReference type="InterPro" id="IPR002052">
    <property type="entry name" value="DNA_methylase_N6_adenine_CS"/>
</dbReference>